<dbReference type="PANTHER" id="PTHR43479:SF11">
    <property type="entry name" value="ACREF_ENVCD OPERON REPRESSOR-RELATED"/>
    <property type="match status" value="1"/>
</dbReference>
<feature type="domain" description="HTH tetR-type" evidence="3">
    <location>
        <begin position="6"/>
        <end position="66"/>
    </location>
</feature>
<gene>
    <name evidence="4" type="ORF">E7Z75_09885</name>
</gene>
<feature type="DNA-binding region" description="H-T-H motif" evidence="2">
    <location>
        <begin position="29"/>
        <end position="48"/>
    </location>
</feature>
<dbReference type="EMBL" id="SUTG01000093">
    <property type="protein sequence ID" value="MBE6513429.1"/>
    <property type="molecule type" value="Genomic_DNA"/>
</dbReference>
<dbReference type="InterPro" id="IPR050624">
    <property type="entry name" value="HTH-type_Tx_Regulator"/>
</dbReference>
<sequence>MSTIKNNRKDEIFNAAKKIFTEKGYNNTTMEDIIAETNLSKGGIYYYFNNKEDLCLNLLFSITSNYHDLSDNVEDYGNNNDPIENLCDYYVNFLINDNEDISIISSIYIETRHDLELRKKISEKFEGNNLNHIMDYINSNCIVEDKELLEKKIIFFLDVFHSMLYYKFIEEVHYLEQKEDIRKMFLSIFNNVIRVPKA</sequence>
<evidence type="ECO:0000313" key="5">
    <source>
        <dbReference type="Proteomes" id="UP000732619"/>
    </source>
</evidence>
<organism evidence="4 5">
    <name type="scientific">Methanobrevibacter olleyae</name>
    <dbReference type="NCBI Taxonomy" id="294671"/>
    <lineage>
        <taxon>Archaea</taxon>
        <taxon>Methanobacteriati</taxon>
        <taxon>Methanobacteriota</taxon>
        <taxon>Methanomada group</taxon>
        <taxon>Methanobacteria</taxon>
        <taxon>Methanobacteriales</taxon>
        <taxon>Methanobacteriaceae</taxon>
        <taxon>Methanobrevibacter</taxon>
    </lineage>
</organism>
<dbReference type="PRINTS" id="PR00455">
    <property type="entry name" value="HTHTETR"/>
</dbReference>
<dbReference type="InterPro" id="IPR009057">
    <property type="entry name" value="Homeodomain-like_sf"/>
</dbReference>
<comment type="caution">
    <text evidence="4">The sequence shown here is derived from an EMBL/GenBank/DDBJ whole genome shotgun (WGS) entry which is preliminary data.</text>
</comment>
<dbReference type="GO" id="GO:0003677">
    <property type="term" value="F:DNA binding"/>
    <property type="evidence" value="ECO:0007669"/>
    <property type="project" value="UniProtKB-UniRule"/>
</dbReference>
<evidence type="ECO:0000256" key="1">
    <source>
        <dbReference type="ARBA" id="ARBA00023125"/>
    </source>
</evidence>
<evidence type="ECO:0000259" key="3">
    <source>
        <dbReference type="PROSITE" id="PS50977"/>
    </source>
</evidence>
<dbReference type="AlphaFoldDB" id="A0A8T3W0E3"/>
<dbReference type="PROSITE" id="PS50977">
    <property type="entry name" value="HTH_TETR_2"/>
    <property type="match status" value="1"/>
</dbReference>
<reference evidence="4" key="1">
    <citation type="submission" date="2019-04" db="EMBL/GenBank/DDBJ databases">
        <title>Evolution of Biomass-Degrading Anaerobic Consortia Revealed by Metagenomics.</title>
        <authorList>
            <person name="Peng X."/>
        </authorList>
    </citation>
    <scope>NUCLEOTIDE SEQUENCE</scope>
    <source>
        <strain evidence="4">SIG14</strain>
    </source>
</reference>
<dbReference type="Pfam" id="PF00440">
    <property type="entry name" value="TetR_N"/>
    <property type="match status" value="1"/>
</dbReference>
<dbReference type="SUPFAM" id="SSF46689">
    <property type="entry name" value="Homeodomain-like"/>
    <property type="match status" value="1"/>
</dbReference>
<protein>
    <submittedName>
        <fullName evidence="4">TetR/AcrR family transcriptional regulator</fullName>
    </submittedName>
</protein>
<dbReference type="Gene3D" id="1.10.357.10">
    <property type="entry name" value="Tetracycline Repressor, domain 2"/>
    <property type="match status" value="1"/>
</dbReference>
<accession>A0A8T3W0E3</accession>
<evidence type="ECO:0000256" key="2">
    <source>
        <dbReference type="PROSITE-ProRule" id="PRU00335"/>
    </source>
</evidence>
<keyword evidence="1 2" id="KW-0238">DNA-binding</keyword>
<dbReference type="InterPro" id="IPR023772">
    <property type="entry name" value="DNA-bd_HTH_TetR-type_CS"/>
</dbReference>
<dbReference type="PANTHER" id="PTHR43479">
    <property type="entry name" value="ACREF/ENVCD OPERON REPRESSOR-RELATED"/>
    <property type="match status" value="1"/>
</dbReference>
<dbReference type="Proteomes" id="UP000732619">
    <property type="component" value="Unassembled WGS sequence"/>
</dbReference>
<evidence type="ECO:0000313" key="4">
    <source>
        <dbReference type="EMBL" id="MBE6513429.1"/>
    </source>
</evidence>
<dbReference type="PROSITE" id="PS01081">
    <property type="entry name" value="HTH_TETR_1"/>
    <property type="match status" value="1"/>
</dbReference>
<dbReference type="InterPro" id="IPR001647">
    <property type="entry name" value="HTH_TetR"/>
</dbReference>
<proteinExistence type="predicted"/>
<name>A0A8T3W0E3_METOL</name>